<feature type="transmembrane region" description="Helical" evidence="1">
    <location>
        <begin position="20"/>
        <end position="38"/>
    </location>
</feature>
<dbReference type="InterPro" id="IPR010540">
    <property type="entry name" value="CmpB_TMEM229"/>
</dbReference>
<proteinExistence type="predicted"/>
<keyword evidence="1" id="KW-1133">Transmembrane helix</keyword>
<dbReference type="Proteomes" id="UP000826793">
    <property type="component" value="Unassembled WGS sequence"/>
</dbReference>
<gene>
    <name evidence="2" type="ORF">H9710_06185</name>
</gene>
<dbReference type="EMBL" id="DWXG01000049">
    <property type="protein sequence ID" value="HJB98152.1"/>
    <property type="molecule type" value="Genomic_DNA"/>
</dbReference>
<evidence type="ECO:0000313" key="3">
    <source>
        <dbReference type="Proteomes" id="UP000826793"/>
    </source>
</evidence>
<dbReference type="Pfam" id="PF06541">
    <property type="entry name" value="ABC_trans_CmpB"/>
    <property type="match status" value="1"/>
</dbReference>
<comment type="caution">
    <text evidence="2">The sequence shown here is derived from an EMBL/GenBank/DDBJ whole genome shotgun (WGS) entry which is preliminary data.</text>
</comment>
<keyword evidence="1" id="KW-0812">Transmembrane</keyword>
<protein>
    <submittedName>
        <fullName evidence="2">ABC transporter permease</fullName>
    </submittedName>
</protein>
<reference evidence="2" key="2">
    <citation type="submission" date="2021-04" db="EMBL/GenBank/DDBJ databases">
        <authorList>
            <person name="Gilroy R."/>
        </authorList>
    </citation>
    <scope>NUCLEOTIDE SEQUENCE</scope>
    <source>
        <strain evidence="2">CHK185-1770</strain>
    </source>
</reference>
<reference evidence="2" key="1">
    <citation type="journal article" date="2021" name="PeerJ">
        <title>Extensive microbial diversity within the chicken gut microbiome revealed by metagenomics and culture.</title>
        <authorList>
            <person name="Gilroy R."/>
            <person name="Ravi A."/>
            <person name="Getino M."/>
            <person name="Pursley I."/>
            <person name="Horton D.L."/>
            <person name="Alikhan N.F."/>
            <person name="Baker D."/>
            <person name="Gharbi K."/>
            <person name="Hall N."/>
            <person name="Watson M."/>
            <person name="Adriaenssens E.M."/>
            <person name="Foster-Nyarko E."/>
            <person name="Jarju S."/>
            <person name="Secka A."/>
            <person name="Antonio M."/>
            <person name="Oren A."/>
            <person name="Chaudhuri R.R."/>
            <person name="La Ragione R."/>
            <person name="Hildebrand F."/>
            <person name="Pallen M.J."/>
        </authorList>
    </citation>
    <scope>NUCLEOTIDE SEQUENCE</scope>
    <source>
        <strain evidence="2">CHK185-1770</strain>
    </source>
</reference>
<keyword evidence="1" id="KW-0472">Membrane</keyword>
<organism evidence="2 3">
    <name type="scientific">Candidatus Acutalibacter pullicola</name>
    <dbReference type="NCBI Taxonomy" id="2838417"/>
    <lineage>
        <taxon>Bacteria</taxon>
        <taxon>Bacillati</taxon>
        <taxon>Bacillota</taxon>
        <taxon>Clostridia</taxon>
        <taxon>Eubacteriales</taxon>
        <taxon>Acutalibacteraceae</taxon>
        <taxon>Acutalibacter</taxon>
    </lineage>
</organism>
<name>A0A9D2MWQ0_9FIRM</name>
<feature type="transmembrane region" description="Helical" evidence="1">
    <location>
        <begin position="92"/>
        <end position="112"/>
    </location>
</feature>
<feature type="transmembrane region" description="Helical" evidence="1">
    <location>
        <begin position="50"/>
        <end position="72"/>
    </location>
</feature>
<accession>A0A9D2MWQ0</accession>
<evidence type="ECO:0000313" key="2">
    <source>
        <dbReference type="EMBL" id="HJB98152.1"/>
    </source>
</evidence>
<sequence length="130" mass="14159">MTGSWAYPAIEVLWRGKTHGSMALAGGVCLCLIDYVCCEKLADKSVLRRCAAGAGIITGVELGLGLVLNRLLGFEIWDYSDVPFNLLGQVCLPYSCLWLGLSLPAMALCQLVRRYEQGRIGNSAEKNVDF</sequence>
<evidence type="ECO:0000256" key="1">
    <source>
        <dbReference type="SAM" id="Phobius"/>
    </source>
</evidence>
<dbReference type="AlphaFoldDB" id="A0A9D2MWQ0"/>